<dbReference type="EMBL" id="FWXS01000003">
    <property type="protein sequence ID" value="SMC51881.1"/>
    <property type="molecule type" value="Genomic_DNA"/>
</dbReference>
<dbReference type="STRING" id="1434700.SAMN06296427_103236"/>
<dbReference type="InterPro" id="IPR021272">
    <property type="entry name" value="DUF2851"/>
</dbReference>
<evidence type="ECO:0000313" key="2">
    <source>
        <dbReference type="Proteomes" id="UP000192393"/>
    </source>
</evidence>
<proteinExistence type="predicted"/>
<protein>
    <recommendedName>
        <fullName evidence="3">DUF2851 domain-containing protein</fullName>
    </recommendedName>
</protein>
<keyword evidence="2" id="KW-1185">Reference proteome</keyword>
<dbReference type="OrthoDB" id="1005072at2"/>
<organism evidence="1 2">
    <name type="scientific">Moheibacter sediminis</name>
    <dbReference type="NCBI Taxonomy" id="1434700"/>
    <lineage>
        <taxon>Bacteria</taxon>
        <taxon>Pseudomonadati</taxon>
        <taxon>Bacteroidota</taxon>
        <taxon>Flavobacteriia</taxon>
        <taxon>Flavobacteriales</taxon>
        <taxon>Weeksellaceae</taxon>
        <taxon>Moheibacter</taxon>
    </lineage>
</organism>
<dbReference type="Pfam" id="PF11013">
    <property type="entry name" value="DUF2851"/>
    <property type="match status" value="1"/>
</dbReference>
<evidence type="ECO:0008006" key="3">
    <source>
        <dbReference type="Google" id="ProtNLM"/>
    </source>
</evidence>
<evidence type="ECO:0000313" key="1">
    <source>
        <dbReference type="EMBL" id="SMC51881.1"/>
    </source>
</evidence>
<gene>
    <name evidence="1" type="ORF">SAMN06296427_103236</name>
</gene>
<accession>A0A1W1ZUU9</accession>
<dbReference type="RefSeq" id="WP_159447458.1">
    <property type="nucleotide sequence ID" value="NZ_FWXS01000003.1"/>
</dbReference>
<reference evidence="1 2" key="1">
    <citation type="submission" date="2017-04" db="EMBL/GenBank/DDBJ databases">
        <authorList>
            <person name="Afonso C.L."/>
            <person name="Miller P.J."/>
            <person name="Scott M.A."/>
            <person name="Spackman E."/>
            <person name="Goraichik I."/>
            <person name="Dimitrov K.M."/>
            <person name="Suarez D.L."/>
            <person name="Swayne D.E."/>
        </authorList>
    </citation>
    <scope>NUCLEOTIDE SEQUENCE [LARGE SCALE GENOMIC DNA]</scope>
    <source>
        <strain evidence="1 2">CGMCC 1.12708</strain>
    </source>
</reference>
<dbReference type="AlphaFoldDB" id="A0A1W1ZUU9"/>
<sequence>MKEKFLHFVWNFQLFQIQNLCCTDGSELFIEQKGQWNLNDSGPDFLSSKVKIKNTLWAGNIEIHVKSSDWDLHKHSNDDAYSNVILHVVFEHDNEIEFLQQRNIPTLELKNFIPKEVLFNYRQLLEAQRNFIPCEESLNQISRETVNFWLERIFVQRLERKVSEIEEEFSQNGKNWEELLFKKLAYTFGLKINAEAFQHWANSFDFKIIQKTQNQSDLVQALFLGQAGFLEIESESKYVKLLQKEFQFLQSKYNLNPINSSVFKFFRLRPPSFPTVRLAQLASVYSQYPNLFMFLMGSKSAEKIYPVFSDLELNEFWKTHYTLDKESARNSDKKITSELIERIIINVIVPVKFAYAKSIGKDINDELIDLLISLPPEKNTIIDEFAKMGLKAENAFDSQAYLELKKHYCDEKNCLNCSVGLQILKNVR</sequence>
<name>A0A1W1ZUU9_9FLAO</name>
<dbReference type="Proteomes" id="UP000192393">
    <property type="component" value="Unassembled WGS sequence"/>
</dbReference>